<evidence type="ECO:0000313" key="6">
    <source>
        <dbReference type="Proteomes" id="UP000064912"/>
    </source>
</evidence>
<feature type="binding site" evidence="3">
    <location>
        <position position="82"/>
    </location>
    <ligand>
        <name>Cu cation</name>
        <dbReference type="ChEBI" id="CHEBI:23378"/>
    </ligand>
</feature>
<dbReference type="PATRIC" id="fig|35806.4.peg.4172"/>
<dbReference type="AlphaFoldDB" id="A0A0D6B850"/>
<comment type="similarity">
    <text evidence="1">Belongs to the SCO1/2 family.</text>
</comment>
<dbReference type="Pfam" id="PF02630">
    <property type="entry name" value="SCO1-SenC"/>
    <property type="match status" value="1"/>
</dbReference>
<dbReference type="KEGG" id="rsu:NHU_04068"/>
<proteinExistence type="inferred from homology"/>
<dbReference type="EMBL" id="AP014800">
    <property type="protein sequence ID" value="BAQ71191.1"/>
    <property type="molecule type" value="Genomic_DNA"/>
</dbReference>
<dbReference type="eggNOG" id="COG1999">
    <property type="taxonomic scope" value="Bacteria"/>
</dbReference>
<evidence type="ECO:0000256" key="2">
    <source>
        <dbReference type="ARBA" id="ARBA00023008"/>
    </source>
</evidence>
<dbReference type="PANTHER" id="PTHR12151:SF25">
    <property type="entry name" value="LINALOOL DEHYDRATASE_ISOMERASE DOMAIN-CONTAINING PROTEIN"/>
    <property type="match status" value="1"/>
</dbReference>
<keyword evidence="2 3" id="KW-0186">Copper</keyword>
<dbReference type="SUPFAM" id="SSF52833">
    <property type="entry name" value="Thioredoxin-like"/>
    <property type="match status" value="1"/>
</dbReference>
<sequence>MKRIVLAVAAAVALVAVAGPALFIWGPWAPEDRFADCSSGGPRPGLSELGGPFTLTDQTGTTMTEADVIAGPTLIYFGYTFCPDVCPFDNARNADAVDLLEGRGYEVRPVFISVDPARDTPEALAAFASMMHPRMLALTGTPEQVQAASRAYRTFYRIRDPDDAYYLIDHSTFTYLAFPGAGVVEAFERDTTPEDMAARVACFVDHARTRP</sequence>
<dbReference type="PANTHER" id="PTHR12151">
    <property type="entry name" value="ELECTRON TRANSPORT PROTIN SCO1/SENC FAMILY MEMBER"/>
    <property type="match status" value="1"/>
</dbReference>
<accession>A0A0D6B850</accession>
<evidence type="ECO:0000313" key="5">
    <source>
        <dbReference type="EMBL" id="BAQ71191.1"/>
    </source>
</evidence>
<dbReference type="InterPro" id="IPR003782">
    <property type="entry name" value="SCO1/SenC"/>
</dbReference>
<reference evidence="5 6" key="1">
    <citation type="submission" date="2015-02" db="EMBL/GenBank/DDBJ databases">
        <title>Genome sequene of Rhodovulum sulfidophilum DSM 2351.</title>
        <authorList>
            <person name="Nagao N."/>
        </authorList>
    </citation>
    <scope>NUCLEOTIDE SEQUENCE [LARGE SCALE GENOMIC DNA]</scope>
    <source>
        <strain evidence="5 6">DSM 2351</strain>
    </source>
</reference>
<name>A0A0D6B850_RHOSU</name>
<dbReference type="CDD" id="cd02968">
    <property type="entry name" value="SCO"/>
    <property type="match status" value="1"/>
</dbReference>
<dbReference type="FunFam" id="3.40.30.10:FF:000013">
    <property type="entry name" value="Blast:Protein SCO1 homolog, mitochondrial"/>
    <property type="match status" value="1"/>
</dbReference>
<feature type="binding site" evidence="3">
    <location>
        <position position="170"/>
    </location>
    <ligand>
        <name>Cu cation</name>
        <dbReference type="ChEBI" id="CHEBI:23378"/>
    </ligand>
</feature>
<gene>
    <name evidence="5" type="ORF">NHU_04068</name>
</gene>
<protein>
    <submittedName>
        <fullName evidence="5">Electron transport protein SCO1/SenC</fullName>
    </submittedName>
</protein>
<evidence type="ECO:0000256" key="4">
    <source>
        <dbReference type="PIRSR" id="PIRSR603782-2"/>
    </source>
</evidence>
<evidence type="ECO:0000256" key="3">
    <source>
        <dbReference type="PIRSR" id="PIRSR603782-1"/>
    </source>
</evidence>
<dbReference type="InterPro" id="IPR036249">
    <property type="entry name" value="Thioredoxin-like_sf"/>
</dbReference>
<feature type="binding site" evidence="3">
    <location>
        <position position="86"/>
    </location>
    <ligand>
        <name>Cu cation</name>
        <dbReference type="ChEBI" id="CHEBI:23378"/>
    </ligand>
</feature>
<keyword evidence="3" id="KW-0479">Metal-binding</keyword>
<dbReference type="Gene3D" id="3.40.30.10">
    <property type="entry name" value="Glutaredoxin"/>
    <property type="match status" value="1"/>
</dbReference>
<evidence type="ECO:0000256" key="1">
    <source>
        <dbReference type="ARBA" id="ARBA00010996"/>
    </source>
</evidence>
<feature type="disulfide bond" description="Redox-active" evidence="4">
    <location>
        <begin position="82"/>
        <end position="86"/>
    </location>
</feature>
<dbReference type="GO" id="GO:0046872">
    <property type="term" value="F:metal ion binding"/>
    <property type="evidence" value="ECO:0007669"/>
    <property type="project" value="UniProtKB-KW"/>
</dbReference>
<organism evidence="5 6">
    <name type="scientific">Rhodovulum sulfidophilum</name>
    <name type="common">Rhodobacter sulfidophilus</name>
    <dbReference type="NCBI Taxonomy" id="35806"/>
    <lineage>
        <taxon>Bacteria</taxon>
        <taxon>Pseudomonadati</taxon>
        <taxon>Pseudomonadota</taxon>
        <taxon>Alphaproteobacteria</taxon>
        <taxon>Rhodobacterales</taxon>
        <taxon>Paracoccaceae</taxon>
        <taxon>Rhodovulum</taxon>
    </lineage>
</organism>
<dbReference type="Proteomes" id="UP000064912">
    <property type="component" value="Chromosome"/>
</dbReference>
<keyword evidence="4" id="KW-1015">Disulfide bond</keyword>